<dbReference type="STRING" id="223184.AS25_07135"/>
<feature type="transmembrane region" description="Helical" evidence="2">
    <location>
        <begin position="53"/>
        <end position="71"/>
    </location>
</feature>
<feature type="transmembrane region" description="Helical" evidence="2">
    <location>
        <begin position="226"/>
        <end position="243"/>
    </location>
</feature>
<feature type="compositionally biased region" description="Basic and acidic residues" evidence="1">
    <location>
        <begin position="88"/>
        <end position="107"/>
    </location>
</feature>
<proteinExistence type="predicted"/>
<feature type="transmembrane region" description="Helical" evidence="2">
    <location>
        <begin position="187"/>
        <end position="210"/>
    </location>
</feature>
<comment type="caution">
    <text evidence="3">The sequence shown here is derived from an EMBL/GenBank/DDBJ whole genome shotgun (WGS) entry which is preliminary data.</text>
</comment>
<accession>A0A0B0DCY1</accession>
<gene>
    <name evidence="3" type="ORF">AS25_07135</name>
</gene>
<dbReference type="Proteomes" id="UP000030664">
    <property type="component" value="Unassembled WGS sequence"/>
</dbReference>
<keyword evidence="2" id="KW-0472">Membrane</keyword>
<feature type="transmembrane region" description="Helical" evidence="2">
    <location>
        <begin position="21"/>
        <end position="47"/>
    </location>
</feature>
<dbReference type="eggNOG" id="ENOG502ZDRG">
    <property type="taxonomic scope" value="Bacteria"/>
</dbReference>
<keyword evidence="2" id="KW-0812">Transmembrane</keyword>
<evidence type="ECO:0000256" key="1">
    <source>
        <dbReference type="SAM" id="MobiDB-lite"/>
    </source>
</evidence>
<organism evidence="3 4">
    <name type="scientific">Kocuria marina</name>
    <dbReference type="NCBI Taxonomy" id="223184"/>
    <lineage>
        <taxon>Bacteria</taxon>
        <taxon>Bacillati</taxon>
        <taxon>Actinomycetota</taxon>
        <taxon>Actinomycetes</taxon>
        <taxon>Micrococcales</taxon>
        <taxon>Micrococcaceae</taxon>
        <taxon>Kocuria</taxon>
    </lineage>
</organism>
<reference evidence="3 4" key="1">
    <citation type="submission" date="2014-09" db="EMBL/GenBank/DDBJ databases">
        <title>High-quality draft genome sequence of Kocuria marina SO9-6, an actinobacterium isolated from a copper mine.</title>
        <authorList>
            <person name="Castro D.B."/>
            <person name="Pereira L.B."/>
            <person name="Silva M.V."/>
            <person name="Silva B.P."/>
            <person name="Zanardi B.R."/>
            <person name="Carlos C."/>
            <person name="Belgini D.R."/>
            <person name="Limache E.G."/>
            <person name="Lacerda G.V."/>
            <person name="Nery M.B."/>
            <person name="Gomes M.B."/>
            <person name="Souza S."/>
            <person name="Silva T.M."/>
            <person name="Rodrigues V.D."/>
            <person name="Paulino L.C."/>
            <person name="Vicentini R."/>
            <person name="Ferraz L.F."/>
            <person name="Ottoboni L.M."/>
        </authorList>
    </citation>
    <scope>NUCLEOTIDE SEQUENCE [LARGE SCALE GENOMIC DNA]</scope>
    <source>
        <strain evidence="3 4">SO9-6</strain>
    </source>
</reference>
<sequence>MPEIWDAREADPGFMASLATFSFVALGLELVVSGTILTLTGSVSAFYPLGWQVVEWVGLGALWVLLARALVAWSRRRGVDPLPSEDALAGRDDDAAGRADVAADRADATTGRADAAPSRDRAVADRTPGASGPYDAVDHRRWREILLCFVLAVVLAIVLPALIGAPWGLAPLDRYLQLFDVYGPLGWLAMVAWVCYLVGRSFLVAGLLAYSHRAIREVLTFRGSRWVPWGGLVAGLAMGAVAFLAGGQAAALTTLLSCVLLGVIHVRSGESLRVTTLFTVLVLIFV</sequence>
<protein>
    <submittedName>
        <fullName evidence="3">Uncharacterized protein</fullName>
    </submittedName>
</protein>
<evidence type="ECO:0000256" key="2">
    <source>
        <dbReference type="SAM" id="Phobius"/>
    </source>
</evidence>
<dbReference type="EMBL" id="JROM01000021">
    <property type="protein sequence ID" value="KHE74625.1"/>
    <property type="molecule type" value="Genomic_DNA"/>
</dbReference>
<feature type="region of interest" description="Disordered" evidence="1">
    <location>
        <begin position="88"/>
        <end position="130"/>
    </location>
</feature>
<dbReference type="AlphaFoldDB" id="A0A0B0DCY1"/>
<evidence type="ECO:0000313" key="3">
    <source>
        <dbReference type="EMBL" id="KHE74625.1"/>
    </source>
</evidence>
<keyword evidence="2" id="KW-1133">Transmembrane helix</keyword>
<name>A0A0B0DCY1_9MICC</name>
<feature type="transmembrane region" description="Helical" evidence="2">
    <location>
        <begin position="145"/>
        <end position="167"/>
    </location>
</feature>
<evidence type="ECO:0000313" key="4">
    <source>
        <dbReference type="Proteomes" id="UP000030664"/>
    </source>
</evidence>